<comment type="caution">
    <text evidence="7">The sequence shown here is derived from an EMBL/GenBank/DDBJ whole genome shotgun (WGS) entry which is preliminary data.</text>
</comment>
<evidence type="ECO:0000256" key="4">
    <source>
        <dbReference type="SAM" id="MobiDB-lite"/>
    </source>
</evidence>
<dbReference type="Pfam" id="PF07686">
    <property type="entry name" value="V-set"/>
    <property type="match status" value="2"/>
</dbReference>
<feature type="transmembrane region" description="Helical" evidence="5">
    <location>
        <begin position="457"/>
        <end position="477"/>
    </location>
</feature>
<feature type="region of interest" description="Disordered" evidence="4">
    <location>
        <begin position="480"/>
        <end position="513"/>
    </location>
</feature>
<organism evidence="7 8">
    <name type="scientific">Apodemus speciosus</name>
    <name type="common">Large Japanese field mouse</name>
    <dbReference type="NCBI Taxonomy" id="105296"/>
    <lineage>
        <taxon>Eukaryota</taxon>
        <taxon>Metazoa</taxon>
        <taxon>Chordata</taxon>
        <taxon>Craniata</taxon>
        <taxon>Vertebrata</taxon>
        <taxon>Euteleostomi</taxon>
        <taxon>Mammalia</taxon>
        <taxon>Eutheria</taxon>
        <taxon>Euarchontoglires</taxon>
        <taxon>Glires</taxon>
        <taxon>Rodentia</taxon>
        <taxon>Myomorpha</taxon>
        <taxon>Muroidea</taxon>
        <taxon>Muridae</taxon>
        <taxon>Murinae</taxon>
        <taxon>Apodemus</taxon>
    </lineage>
</organism>
<keyword evidence="2 5" id="KW-0472">Membrane</keyword>
<evidence type="ECO:0000256" key="2">
    <source>
        <dbReference type="ARBA" id="ARBA00023136"/>
    </source>
</evidence>
<proteinExistence type="predicted"/>
<dbReference type="InterPro" id="IPR007110">
    <property type="entry name" value="Ig-like_dom"/>
</dbReference>
<dbReference type="Pfam" id="PF22705">
    <property type="entry name" value="C2-set_3"/>
    <property type="match status" value="2"/>
</dbReference>
<dbReference type="InterPro" id="IPR003599">
    <property type="entry name" value="Ig_sub"/>
</dbReference>
<dbReference type="PANTHER" id="PTHR24100:SF105">
    <property type="entry name" value="BUTYROPHILIN-LIKE PROTEIN 2"/>
    <property type="match status" value="1"/>
</dbReference>
<keyword evidence="5" id="KW-0812">Transmembrane</keyword>
<dbReference type="SUPFAM" id="SSF48726">
    <property type="entry name" value="Immunoglobulin"/>
    <property type="match status" value="4"/>
</dbReference>
<evidence type="ECO:0000259" key="6">
    <source>
        <dbReference type="PROSITE" id="PS50835"/>
    </source>
</evidence>
<feature type="domain" description="Ig-like" evidence="6">
    <location>
        <begin position="236"/>
        <end position="341"/>
    </location>
</feature>
<dbReference type="Gene3D" id="2.60.40.10">
    <property type="entry name" value="Immunoglobulins"/>
    <property type="match status" value="4"/>
</dbReference>
<dbReference type="PROSITE" id="PS50835">
    <property type="entry name" value="IG_LIKE"/>
    <property type="match status" value="4"/>
</dbReference>
<keyword evidence="8" id="KW-1185">Reference proteome</keyword>
<evidence type="ECO:0000313" key="7">
    <source>
        <dbReference type="EMBL" id="GAB1300933.1"/>
    </source>
</evidence>
<dbReference type="Proteomes" id="UP001623349">
    <property type="component" value="Unassembled WGS sequence"/>
</dbReference>
<feature type="domain" description="Ig-like" evidence="6">
    <location>
        <begin position="365"/>
        <end position="452"/>
    </location>
</feature>
<evidence type="ECO:0000256" key="1">
    <source>
        <dbReference type="ARBA" id="ARBA00004370"/>
    </source>
</evidence>
<reference evidence="7 8" key="1">
    <citation type="submission" date="2024-08" db="EMBL/GenBank/DDBJ databases">
        <title>The draft genome of Apodemus speciosus.</title>
        <authorList>
            <person name="Nabeshima K."/>
            <person name="Suzuki S."/>
            <person name="Onuma M."/>
        </authorList>
    </citation>
    <scope>NUCLEOTIDE SEQUENCE [LARGE SCALE GENOMIC DNA]</scope>
    <source>
        <strain evidence="7">IB14-021</strain>
    </source>
</reference>
<keyword evidence="3" id="KW-0393">Immunoglobulin domain</keyword>
<evidence type="ECO:0000313" key="8">
    <source>
        <dbReference type="Proteomes" id="UP001623349"/>
    </source>
</evidence>
<keyword evidence="5" id="KW-1133">Transmembrane helix</keyword>
<dbReference type="InterPro" id="IPR053896">
    <property type="entry name" value="BTN3A2-like_Ig-C"/>
</dbReference>
<dbReference type="PANTHER" id="PTHR24100">
    <property type="entry name" value="BUTYROPHILIN"/>
    <property type="match status" value="1"/>
</dbReference>
<dbReference type="InterPro" id="IPR013106">
    <property type="entry name" value="Ig_V-set"/>
</dbReference>
<dbReference type="SMART" id="SM00409">
    <property type="entry name" value="IG"/>
    <property type="match status" value="2"/>
</dbReference>
<feature type="compositionally biased region" description="Basic and acidic residues" evidence="4">
    <location>
        <begin position="496"/>
        <end position="513"/>
    </location>
</feature>
<dbReference type="CDD" id="cd05713">
    <property type="entry name" value="IgV_MOG_like"/>
    <property type="match status" value="1"/>
</dbReference>
<feature type="domain" description="Ig-like" evidence="6">
    <location>
        <begin position="26"/>
        <end position="140"/>
    </location>
</feature>
<gene>
    <name evidence="7" type="ORF">APTSU1_001617100</name>
</gene>
<comment type="subcellular location">
    <subcellularLocation>
        <location evidence="1">Membrane</location>
    </subcellularLocation>
</comment>
<protein>
    <submittedName>
        <fullName evidence="7">Butyrophilin-like protein 2</fullName>
    </submittedName>
</protein>
<accession>A0ABQ0FNV7</accession>
<sequence>MVDCPGYSLSGVAASLLFVLLTIKHPDDFRVVGPALPILAKVGEDALLTCQLLPKRTTAHMEVRWYRSDPDTPVIVYRDGAEVTGLPTEGNRGRAEWTEDSTEEGSVALKIRQVQPSDDGQYWCRFQEGDYWREASVLLQVAALGSSPNIHVERPGEGEVQLVCTSQGWFPEPEVYWEGIWGEKLMSFSENHVPGEDGLFSVEDTLVVRSDSVETISCFIYNHDLRETQEATMALPEKLHTELASSSVIGSSQPTPVRVGENIELTCHLSPQMDAQSLEVRWLRSRYYPAVHVYANGAHETGEQMAEYRGRTSLVTDAIHEGKLTLQISNARTSDEGQYRCLFGKDGVYQEGRVDVQVMAVGSTPQITREVLKDGGVQLRCTSDGWFPRPHVQWRDGDGRMVPSFSEASRQGSQELFQVETLLLVTNGSVVNVTCSISLPLGEEKTARFPLSDSKIALLWMTLPVVVLPLAMAIDLIKGKRRRTKEQTHNGNQENNKNEESHRRRRPSDGRLR</sequence>
<evidence type="ECO:0000256" key="3">
    <source>
        <dbReference type="ARBA" id="ARBA00023319"/>
    </source>
</evidence>
<feature type="domain" description="Ig-like" evidence="6">
    <location>
        <begin position="148"/>
        <end position="234"/>
    </location>
</feature>
<dbReference type="EMBL" id="BAAFST010000017">
    <property type="protein sequence ID" value="GAB1300933.1"/>
    <property type="molecule type" value="Genomic_DNA"/>
</dbReference>
<dbReference type="InterPro" id="IPR036179">
    <property type="entry name" value="Ig-like_dom_sf"/>
</dbReference>
<dbReference type="InterPro" id="IPR013783">
    <property type="entry name" value="Ig-like_fold"/>
</dbReference>
<name>A0ABQ0FNV7_APOSI</name>
<dbReference type="SMART" id="SM00406">
    <property type="entry name" value="IGv"/>
    <property type="match status" value="2"/>
</dbReference>
<dbReference type="InterPro" id="IPR050504">
    <property type="entry name" value="IgSF_BTN/MOG"/>
</dbReference>
<evidence type="ECO:0000256" key="5">
    <source>
        <dbReference type="SAM" id="Phobius"/>
    </source>
</evidence>